<evidence type="ECO:0000313" key="8">
    <source>
        <dbReference type="Proteomes" id="UP000261284"/>
    </source>
</evidence>
<dbReference type="Gene3D" id="2.30.42.10">
    <property type="match status" value="1"/>
</dbReference>
<feature type="signal peptide" evidence="5">
    <location>
        <begin position="1"/>
        <end position="20"/>
    </location>
</feature>
<accession>A0A3E1NQQ7</accession>
<comment type="caution">
    <text evidence="7">The sequence shown here is derived from an EMBL/GenBank/DDBJ whole genome shotgun (WGS) entry which is preliminary data.</text>
</comment>
<feature type="domain" description="PDZ" evidence="6">
    <location>
        <begin position="249"/>
        <end position="318"/>
    </location>
</feature>
<dbReference type="GO" id="GO:0007165">
    <property type="term" value="P:signal transduction"/>
    <property type="evidence" value="ECO:0007669"/>
    <property type="project" value="TreeGrafter"/>
</dbReference>
<comment type="similarity">
    <text evidence="1">Belongs to the peptidase S41A family.</text>
</comment>
<dbReference type="AlphaFoldDB" id="A0A3E1NQQ7"/>
<organism evidence="7 8">
    <name type="scientific">Deminuibacter soli</name>
    <dbReference type="NCBI Taxonomy" id="2291815"/>
    <lineage>
        <taxon>Bacteria</taxon>
        <taxon>Pseudomonadati</taxon>
        <taxon>Bacteroidota</taxon>
        <taxon>Chitinophagia</taxon>
        <taxon>Chitinophagales</taxon>
        <taxon>Chitinophagaceae</taxon>
        <taxon>Deminuibacter</taxon>
    </lineage>
</organism>
<sequence>MKKTISTLLLPVCLCTVAVAQQQITAVARAKDAFLITRLAATLHVQPRALNEVLSNDLYNSVLETLDDQRMIFTSEDMRRLEPFRYTLHQQIAKQQTAFLTTLVSLYNTRIRQADTMVTGICSKPFHLGTPELLGAAEDTSYPAGAAAMRAKLYKIIKLAVLNDIAGKLTDNGVGGAANVQHQGDSLEAVVRKKTAAFFHRNLLRYATTPHGLTDAIGNIYCKSLANCYDPHTEYFPVSEKENFDSELGQKRYRFGFQLKESENGDVSIDALMPGSPAFRSGMLNVGDKLVTLQWQGEQPVDIEQAGATEISSLLSSSNHDQLYLTVKKTDGSLRKVPLVKEIVTDDADEDADKVKNFLLKGQKNIGYILLPAFYTSWGNDPNDQSGGCANDVTKAIIKLKKDKLDGLILDLRFNGGGSLQEAVALAGIFINAGPVLQLCGRDTTAIVTLRDVNRGTVYDGPLMILVNGYSASASEILAGTLQDYHRAVIAGSDTYGKATSQVVWPLDTVAIRSNNPRVAQTASYLKVTGERLYRITGEAAQFTGVIPDIALPDVSDYSNEKEKNEPFALHSKAIAPNKYYRPYPALPLAAMQQKANTLFTKYPYFTAVKNYGTYLQQDKEENDVQLTLADALKRRQQLRDLQKTLSTDKVVGESLFTVETVSFDAAKIKADALSQEMNEIARKYVATDPYIHFAFALMSE</sequence>
<dbReference type="EMBL" id="QTJU01000001">
    <property type="protein sequence ID" value="RFM30237.1"/>
    <property type="molecule type" value="Genomic_DNA"/>
</dbReference>
<dbReference type="RefSeq" id="WP_116845993.1">
    <property type="nucleotide sequence ID" value="NZ_QTJU01000001.1"/>
</dbReference>
<dbReference type="SMART" id="SM00245">
    <property type="entry name" value="TSPc"/>
    <property type="match status" value="1"/>
</dbReference>
<dbReference type="InterPro" id="IPR040573">
    <property type="entry name" value="TSP_N"/>
</dbReference>
<keyword evidence="3" id="KW-0378">Hydrolase</keyword>
<dbReference type="InterPro" id="IPR029045">
    <property type="entry name" value="ClpP/crotonase-like_dom_sf"/>
</dbReference>
<dbReference type="InterPro" id="IPR005151">
    <property type="entry name" value="Tail-specific_protease"/>
</dbReference>
<keyword evidence="5" id="KW-0732">Signal</keyword>
<keyword evidence="8" id="KW-1185">Reference proteome</keyword>
<keyword evidence="4" id="KW-0720">Serine protease</keyword>
<keyword evidence="2" id="KW-0645">Protease</keyword>
<proteinExistence type="inferred from homology"/>
<evidence type="ECO:0000256" key="5">
    <source>
        <dbReference type="SAM" id="SignalP"/>
    </source>
</evidence>
<dbReference type="Proteomes" id="UP000261284">
    <property type="component" value="Unassembled WGS sequence"/>
</dbReference>
<dbReference type="PROSITE" id="PS50106">
    <property type="entry name" value="PDZ"/>
    <property type="match status" value="1"/>
</dbReference>
<dbReference type="PANTHER" id="PTHR32060">
    <property type="entry name" value="TAIL-SPECIFIC PROTEASE"/>
    <property type="match status" value="1"/>
</dbReference>
<dbReference type="SUPFAM" id="SSF52096">
    <property type="entry name" value="ClpP/crotonase"/>
    <property type="match status" value="1"/>
</dbReference>
<dbReference type="PANTHER" id="PTHR32060:SF22">
    <property type="entry name" value="CARBOXYL-TERMINAL-PROCESSING PEPTIDASE 3, CHLOROPLASTIC"/>
    <property type="match status" value="1"/>
</dbReference>
<dbReference type="GO" id="GO:0030288">
    <property type="term" value="C:outer membrane-bounded periplasmic space"/>
    <property type="evidence" value="ECO:0007669"/>
    <property type="project" value="TreeGrafter"/>
</dbReference>
<name>A0A3E1NQQ7_9BACT</name>
<evidence type="ECO:0000256" key="1">
    <source>
        <dbReference type="ARBA" id="ARBA00009179"/>
    </source>
</evidence>
<dbReference type="CDD" id="cd07560">
    <property type="entry name" value="Peptidase_S41_CPP"/>
    <property type="match status" value="1"/>
</dbReference>
<feature type="chain" id="PRO_5017612654" description="PDZ domain-containing protein" evidence="5">
    <location>
        <begin position="21"/>
        <end position="701"/>
    </location>
</feature>
<evidence type="ECO:0000259" key="6">
    <source>
        <dbReference type="PROSITE" id="PS50106"/>
    </source>
</evidence>
<evidence type="ECO:0000256" key="3">
    <source>
        <dbReference type="ARBA" id="ARBA00022801"/>
    </source>
</evidence>
<evidence type="ECO:0000256" key="2">
    <source>
        <dbReference type="ARBA" id="ARBA00022670"/>
    </source>
</evidence>
<dbReference type="GO" id="GO:0004175">
    <property type="term" value="F:endopeptidase activity"/>
    <property type="evidence" value="ECO:0007669"/>
    <property type="project" value="TreeGrafter"/>
</dbReference>
<dbReference type="InterPro" id="IPR036034">
    <property type="entry name" value="PDZ_sf"/>
</dbReference>
<dbReference type="Pfam" id="PF17804">
    <property type="entry name" value="TSP_NTD"/>
    <property type="match status" value="1"/>
</dbReference>
<dbReference type="InterPro" id="IPR004447">
    <property type="entry name" value="Peptidase_S41A"/>
</dbReference>
<dbReference type="SUPFAM" id="SSF50156">
    <property type="entry name" value="PDZ domain-like"/>
    <property type="match status" value="1"/>
</dbReference>
<dbReference type="OrthoDB" id="9812068at2"/>
<dbReference type="Gene3D" id="3.90.226.10">
    <property type="entry name" value="2-enoyl-CoA Hydratase, Chain A, domain 1"/>
    <property type="match status" value="1"/>
</dbReference>
<dbReference type="GO" id="GO:0006508">
    <property type="term" value="P:proteolysis"/>
    <property type="evidence" value="ECO:0007669"/>
    <property type="project" value="UniProtKB-KW"/>
</dbReference>
<gene>
    <name evidence="7" type="ORF">DXN05_04505</name>
</gene>
<reference evidence="7 8" key="1">
    <citation type="submission" date="2018-08" db="EMBL/GenBank/DDBJ databases">
        <title>Chitinophagaceae sp. K23C18032701, a novel bacterium isolated from forest soil.</title>
        <authorList>
            <person name="Wang C."/>
        </authorList>
    </citation>
    <scope>NUCLEOTIDE SEQUENCE [LARGE SCALE GENOMIC DNA]</scope>
    <source>
        <strain evidence="7 8">K23C18032701</strain>
    </source>
</reference>
<dbReference type="GO" id="GO:0008236">
    <property type="term" value="F:serine-type peptidase activity"/>
    <property type="evidence" value="ECO:0007669"/>
    <property type="project" value="UniProtKB-KW"/>
</dbReference>
<protein>
    <recommendedName>
        <fullName evidence="6">PDZ domain-containing protein</fullName>
    </recommendedName>
</protein>
<evidence type="ECO:0000313" key="7">
    <source>
        <dbReference type="EMBL" id="RFM30237.1"/>
    </source>
</evidence>
<evidence type="ECO:0000256" key="4">
    <source>
        <dbReference type="ARBA" id="ARBA00022825"/>
    </source>
</evidence>
<dbReference type="InterPro" id="IPR001478">
    <property type="entry name" value="PDZ"/>
</dbReference>
<dbReference type="Pfam" id="PF03572">
    <property type="entry name" value="Peptidase_S41"/>
    <property type="match status" value="1"/>
</dbReference>